<dbReference type="PANTHER" id="PTHR43685:SF11">
    <property type="entry name" value="GLYCOSYLTRANSFERASE TAGX-RELATED"/>
    <property type="match status" value="1"/>
</dbReference>
<dbReference type="PANTHER" id="PTHR43685">
    <property type="entry name" value="GLYCOSYLTRANSFERASE"/>
    <property type="match status" value="1"/>
</dbReference>
<name>A0ABP4IQD9_9PSEU</name>
<keyword evidence="3" id="KW-1185">Reference proteome</keyword>
<dbReference type="EMBL" id="BAAAJK010000033">
    <property type="protein sequence ID" value="GAA1396337.1"/>
    <property type="molecule type" value="Genomic_DNA"/>
</dbReference>
<dbReference type="Pfam" id="PF00535">
    <property type="entry name" value="Glycos_transf_2"/>
    <property type="match status" value="1"/>
</dbReference>
<proteinExistence type="predicted"/>
<protein>
    <submittedName>
        <fullName evidence="2">Glycosyltransferase</fullName>
    </submittedName>
</protein>
<dbReference type="SUPFAM" id="SSF53448">
    <property type="entry name" value="Nucleotide-diphospho-sugar transferases"/>
    <property type="match status" value="1"/>
</dbReference>
<feature type="domain" description="Glycosyltransferase 2-like" evidence="1">
    <location>
        <begin position="8"/>
        <end position="156"/>
    </location>
</feature>
<evidence type="ECO:0000259" key="1">
    <source>
        <dbReference type="Pfam" id="PF00535"/>
    </source>
</evidence>
<organism evidence="2 3">
    <name type="scientific">Pseudonocardia kongjuensis</name>
    <dbReference type="NCBI Taxonomy" id="102227"/>
    <lineage>
        <taxon>Bacteria</taxon>
        <taxon>Bacillati</taxon>
        <taxon>Actinomycetota</taxon>
        <taxon>Actinomycetes</taxon>
        <taxon>Pseudonocardiales</taxon>
        <taxon>Pseudonocardiaceae</taxon>
        <taxon>Pseudonocardia</taxon>
    </lineage>
</organism>
<dbReference type="InterPro" id="IPR001173">
    <property type="entry name" value="Glyco_trans_2-like"/>
</dbReference>
<dbReference type="Gene3D" id="3.90.550.10">
    <property type="entry name" value="Spore Coat Polysaccharide Biosynthesis Protein SpsA, Chain A"/>
    <property type="match status" value="1"/>
</dbReference>
<sequence>MPSRPALSVCVPVHQGARYLERTLRSVLDQDADLEVVVRDNGSTDGSSEIVRGLDDPRIRLVRVEETVPMAENWARTVQLARADLVKILCADDLVAPGALRAQIDALAADPSLALVVGRTDMIDADGRTLFPNRHVPRSLLGTRPAAEVLRAVVRHGGNPIGPSAAVTFRRAHYDAVGGVDGRLLFTMDLDLWVRLLRHGGLHGSAGTAASFRIHPGSASAAATRAEFAVQRAFTRQLIREAEPVIRRRDRVIGVAGCYAALVRRYGLFVLGNLRRRVPARARQHA</sequence>
<dbReference type="InterPro" id="IPR029044">
    <property type="entry name" value="Nucleotide-diphossugar_trans"/>
</dbReference>
<dbReference type="Proteomes" id="UP001501414">
    <property type="component" value="Unassembled WGS sequence"/>
</dbReference>
<accession>A0ABP4IQD9</accession>
<gene>
    <name evidence="2" type="ORF">GCM10009613_47430</name>
</gene>
<dbReference type="InterPro" id="IPR050834">
    <property type="entry name" value="Glycosyltransf_2"/>
</dbReference>
<reference evidence="3" key="1">
    <citation type="journal article" date="2019" name="Int. J. Syst. Evol. Microbiol.">
        <title>The Global Catalogue of Microorganisms (GCM) 10K type strain sequencing project: providing services to taxonomists for standard genome sequencing and annotation.</title>
        <authorList>
            <consortium name="The Broad Institute Genomics Platform"/>
            <consortium name="The Broad Institute Genome Sequencing Center for Infectious Disease"/>
            <person name="Wu L."/>
            <person name="Ma J."/>
        </authorList>
    </citation>
    <scope>NUCLEOTIDE SEQUENCE [LARGE SCALE GENOMIC DNA]</scope>
    <source>
        <strain evidence="3">JCM 11896</strain>
    </source>
</reference>
<evidence type="ECO:0000313" key="3">
    <source>
        <dbReference type="Proteomes" id="UP001501414"/>
    </source>
</evidence>
<evidence type="ECO:0000313" key="2">
    <source>
        <dbReference type="EMBL" id="GAA1396337.1"/>
    </source>
</evidence>
<comment type="caution">
    <text evidence="2">The sequence shown here is derived from an EMBL/GenBank/DDBJ whole genome shotgun (WGS) entry which is preliminary data.</text>
</comment>
<dbReference type="RefSeq" id="WP_344026200.1">
    <property type="nucleotide sequence ID" value="NZ_BAAAJK010000033.1"/>
</dbReference>